<organism evidence="1">
    <name type="scientific">Pseudomonas aeruginosa</name>
    <dbReference type="NCBI Taxonomy" id="287"/>
    <lineage>
        <taxon>Bacteria</taxon>
        <taxon>Pseudomonadati</taxon>
        <taxon>Pseudomonadota</taxon>
        <taxon>Gammaproteobacteria</taxon>
        <taxon>Pseudomonadales</taxon>
        <taxon>Pseudomonadaceae</taxon>
        <taxon>Pseudomonas</taxon>
    </lineage>
</organism>
<evidence type="ECO:0000313" key="1">
    <source>
        <dbReference type="EMBL" id="AAB01051.1"/>
    </source>
</evidence>
<sequence length="64" mass="7120">MGMRGGLTRLIEELSCPSQHARYAEGRCALRPPDRYWNRNGKFISARATGSISSTSKTCRCSRA</sequence>
<dbReference type="GO" id="GO:0005840">
    <property type="term" value="C:ribosome"/>
    <property type="evidence" value="ECO:0007669"/>
    <property type="project" value="UniProtKB-KW"/>
</dbReference>
<reference evidence="1" key="1">
    <citation type="journal article" date="1996" name="Microbiology">
        <title>Physical mapping of 32 genetic markers on the Pseudomonas aeruginosa PAO1 chromosome.</title>
        <authorList>
            <person name="Liao X."/>
            <person name="Charlebois I."/>
            <person name="Ouellet C."/>
            <person name="Morency M.J."/>
            <person name="Dewar K."/>
            <person name="Lightfoot J."/>
            <person name="Foster J."/>
            <person name="Siehnel R."/>
            <person name="Schweizer H."/>
            <person name="Lam J.S."/>
            <person name="Hancock R.E."/>
            <person name="Levesque R.C."/>
        </authorList>
    </citation>
    <scope>NUCLEOTIDE SEQUENCE</scope>
    <source>
        <strain evidence="1">PAO1</strain>
    </source>
</reference>
<keyword evidence="1" id="KW-0687">Ribonucleoprotein</keyword>
<dbReference type="AlphaFoldDB" id="Q51362"/>
<accession>Q51362</accession>
<dbReference type="EMBL" id="U15394">
    <property type="protein sequence ID" value="AAB01051.1"/>
    <property type="molecule type" value="Genomic_DNA"/>
</dbReference>
<keyword evidence="1" id="KW-0689">Ribosomal protein</keyword>
<protein>
    <submittedName>
        <fullName evidence="1">Clone EM76 ribosomal protein S2-like</fullName>
    </submittedName>
</protein>
<name>Q51362_PSEAI</name>
<proteinExistence type="predicted"/>